<feature type="transmembrane region" description="Helical" evidence="12">
    <location>
        <begin position="211"/>
        <end position="230"/>
    </location>
</feature>
<keyword evidence="5 12" id="KW-0552">Olfaction</keyword>
<comment type="caution">
    <text evidence="14">The sequence shown here is derived from an EMBL/GenBank/DDBJ whole genome shotgun (WGS) entry which is preliminary data.</text>
</comment>
<evidence type="ECO:0000256" key="4">
    <source>
        <dbReference type="ARBA" id="ARBA00022692"/>
    </source>
</evidence>
<dbReference type="InterPro" id="IPR017452">
    <property type="entry name" value="GPCR_Rhodpsn_7TM"/>
</dbReference>
<evidence type="ECO:0000256" key="1">
    <source>
        <dbReference type="ARBA" id="ARBA00004651"/>
    </source>
</evidence>
<dbReference type="GO" id="GO:0005886">
    <property type="term" value="C:plasma membrane"/>
    <property type="evidence" value="ECO:0007669"/>
    <property type="project" value="UniProtKB-SubCell"/>
</dbReference>
<feature type="domain" description="G-protein coupled receptors family 1 profile" evidence="13">
    <location>
        <begin position="55"/>
        <end position="304"/>
    </location>
</feature>
<accession>A0A8J6G1Y3</accession>
<dbReference type="PROSITE" id="PS50262">
    <property type="entry name" value="G_PROTEIN_RECEP_F1_2"/>
    <property type="match status" value="1"/>
</dbReference>
<sequence length="326" mass="36495">MLTESTSQMNHHQKPRGENLTNLKEFVLLGFSDVPHLQWFLFGLLVVMYSFILLGNGTIVLITRLDSALQTPMYFFLGNFSFLEICYVSITLPRMVYNIGTQRRTISFIACATQMCCTLILGAAECFLLAVMAYDRYVAICKPLHYPLVMNQRVCSQLVIGSWISGIPAQIGQTSQIFSLPFCGSNQINHFFCDIPPVLHLACGDIFVNEMMVFLGAGIFVLVPFLLIIFSYGKIISTVLKLPSATSQAKAFSTCSSHLAVVMLFYGSAMVTYFRSNTSHSGGTDKVLSLFYTVVTPMFNPIIYSLRNKDVKTALRKFLCKQFTEI</sequence>
<comment type="similarity">
    <text evidence="11">Belongs to the G-protein coupled receptor 1 family.</text>
</comment>
<dbReference type="PROSITE" id="PS00237">
    <property type="entry name" value="G_PROTEIN_RECEP_F1_1"/>
    <property type="match status" value="1"/>
</dbReference>
<dbReference type="EMBL" id="JAATJU010025729">
    <property type="protein sequence ID" value="KAH0502789.1"/>
    <property type="molecule type" value="Genomic_DNA"/>
</dbReference>
<dbReference type="Gene3D" id="1.20.1070.10">
    <property type="entry name" value="Rhodopsin 7-helix transmembrane proteins"/>
    <property type="match status" value="1"/>
</dbReference>
<reference evidence="14" key="1">
    <citation type="submission" date="2020-03" db="EMBL/GenBank/DDBJ databases">
        <title>Studies in the Genomics of Life Span.</title>
        <authorList>
            <person name="Glass D."/>
        </authorList>
    </citation>
    <scope>NUCLEOTIDE SEQUENCE</scope>
    <source>
        <strain evidence="14">LTLLF</strain>
        <tissue evidence="14">Muscle</tissue>
    </source>
</reference>
<feature type="transmembrane region" description="Helical" evidence="12">
    <location>
        <begin position="108"/>
        <end position="134"/>
    </location>
</feature>
<keyword evidence="6 12" id="KW-1133">Transmembrane helix</keyword>
<keyword evidence="8 12" id="KW-0472">Membrane</keyword>
<feature type="transmembrane region" description="Helical" evidence="12">
    <location>
        <begin position="251"/>
        <end position="275"/>
    </location>
</feature>
<dbReference type="Proteomes" id="UP000710432">
    <property type="component" value="Unassembled WGS sequence"/>
</dbReference>
<gene>
    <name evidence="14" type="ORF">LTLLF_190930</name>
</gene>
<evidence type="ECO:0000256" key="7">
    <source>
        <dbReference type="ARBA" id="ARBA00023040"/>
    </source>
</evidence>
<dbReference type="PRINTS" id="PR00237">
    <property type="entry name" value="GPCRRHODOPSN"/>
</dbReference>
<comment type="subcellular location">
    <subcellularLocation>
        <location evidence="1 12">Cell membrane</location>
        <topology evidence="1 12">Multi-pass membrane protein</topology>
    </subcellularLocation>
</comment>
<dbReference type="GO" id="GO:0004984">
    <property type="term" value="F:olfactory receptor activity"/>
    <property type="evidence" value="ECO:0007669"/>
    <property type="project" value="InterPro"/>
</dbReference>
<dbReference type="SUPFAM" id="SSF81321">
    <property type="entry name" value="Family A G protein-coupled receptor-like"/>
    <property type="match status" value="1"/>
</dbReference>
<keyword evidence="3 12" id="KW-0716">Sensory transduction</keyword>
<feature type="transmembrane region" description="Helical" evidence="12">
    <location>
        <begin position="287"/>
        <end position="306"/>
    </location>
</feature>
<dbReference type="Pfam" id="PF13853">
    <property type="entry name" value="7tm_4"/>
    <property type="match status" value="1"/>
</dbReference>
<keyword evidence="7 11" id="KW-0297">G-protein coupled receptor</keyword>
<evidence type="ECO:0000256" key="12">
    <source>
        <dbReference type="RuleBase" id="RU363047"/>
    </source>
</evidence>
<keyword evidence="9 11" id="KW-0675">Receptor</keyword>
<keyword evidence="4 11" id="KW-0812">Transmembrane</keyword>
<feature type="transmembrane region" description="Helical" evidence="12">
    <location>
        <begin position="39"/>
        <end position="62"/>
    </location>
</feature>
<proteinExistence type="inferred from homology"/>
<dbReference type="PRINTS" id="PR00245">
    <property type="entry name" value="OLFACTORYR"/>
</dbReference>
<keyword evidence="10 11" id="KW-0807">Transducer</keyword>
<organism evidence="14 15">
    <name type="scientific">Microtus ochrogaster</name>
    <name type="common">Prairie vole</name>
    <dbReference type="NCBI Taxonomy" id="79684"/>
    <lineage>
        <taxon>Eukaryota</taxon>
        <taxon>Metazoa</taxon>
        <taxon>Chordata</taxon>
        <taxon>Craniata</taxon>
        <taxon>Vertebrata</taxon>
        <taxon>Euteleostomi</taxon>
        <taxon>Mammalia</taxon>
        <taxon>Eutheria</taxon>
        <taxon>Euarchontoglires</taxon>
        <taxon>Glires</taxon>
        <taxon>Rodentia</taxon>
        <taxon>Myomorpha</taxon>
        <taxon>Muroidea</taxon>
        <taxon>Cricetidae</taxon>
        <taxon>Arvicolinae</taxon>
        <taxon>Microtus</taxon>
    </lineage>
</organism>
<dbReference type="AlphaFoldDB" id="A0A8J6G1Y3"/>
<dbReference type="InterPro" id="IPR000725">
    <property type="entry name" value="Olfact_rcpt"/>
</dbReference>
<evidence type="ECO:0000256" key="10">
    <source>
        <dbReference type="ARBA" id="ARBA00023224"/>
    </source>
</evidence>
<dbReference type="InterPro" id="IPR000276">
    <property type="entry name" value="GPCR_Rhodpsn"/>
</dbReference>
<evidence type="ECO:0000256" key="6">
    <source>
        <dbReference type="ARBA" id="ARBA00022989"/>
    </source>
</evidence>
<evidence type="ECO:0000313" key="14">
    <source>
        <dbReference type="EMBL" id="KAH0502789.1"/>
    </source>
</evidence>
<name>A0A8J6G1Y3_MICOH</name>
<feature type="transmembrane region" description="Helical" evidence="12">
    <location>
        <begin position="74"/>
        <end position="96"/>
    </location>
</feature>
<protein>
    <recommendedName>
        <fullName evidence="12">Olfactory receptor</fullName>
    </recommendedName>
</protein>
<dbReference type="GO" id="GO:0004930">
    <property type="term" value="F:G protein-coupled receptor activity"/>
    <property type="evidence" value="ECO:0007669"/>
    <property type="project" value="UniProtKB-KW"/>
</dbReference>
<evidence type="ECO:0000256" key="2">
    <source>
        <dbReference type="ARBA" id="ARBA00022475"/>
    </source>
</evidence>
<evidence type="ECO:0000256" key="5">
    <source>
        <dbReference type="ARBA" id="ARBA00022725"/>
    </source>
</evidence>
<dbReference type="FunFam" id="1.20.1070.10:FF:000001">
    <property type="entry name" value="Olfactory receptor"/>
    <property type="match status" value="1"/>
</dbReference>
<keyword evidence="2 12" id="KW-1003">Cell membrane</keyword>
<dbReference type="PANTHER" id="PTHR26453">
    <property type="entry name" value="OLFACTORY RECEPTOR"/>
    <property type="match status" value="1"/>
</dbReference>
<evidence type="ECO:0000259" key="13">
    <source>
        <dbReference type="PROSITE" id="PS50262"/>
    </source>
</evidence>
<evidence type="ECO:0000256" key="11">
    <source>
        <dbReference type="RuleBase" id="RU000688"/>
    </source>
</evidence>
<dbReference type="CDD" id="cd15225">
    <property type="entry name" value="7tmA_OR10A-like"/>
    <property type="match status" value="1"/>
</dbReference>
<evidence type="ECO:0000313" key="15">
    <source>
        <dbReference type="Proteomes" id="UP000710432"/>
    </source>
</evidence>
<evidence type="ECO:0000256" key="8">
    <source>
        <dbReference type="ARBA" id="ARBA00023136"/>
    </source>
</evidence>
<evidence type="ECO:0000256" key="9">
    <source>
        <dbReference type="ARBA" id="ARBA00023170"/>
    </source>
</evidence>
<evidence type="ECO:0000256" key="3">
    <source>
        <dbReference type="ARBA" id="ARBA00022606"/>
    </source>
</evidence>